<reference evidence="2" key="1">
    <citation type="journal article" date="2020" name="FEMS Microbiol. Ecol.">
        <title>Temporal dynamics of bacterial communities during seed development and maturation.</title>
        <authorList>
            <person name="Chesneau G."/>
            <person name="Torres-Cortes G."/>
            <person name="Briand M."/>
            <person name="Darrasse A."/>
            <person name="Preveaux A."/>
            <person name="Marais C."/>
            <person name="Jacques M.A."/>
            <person name="Shade A."/>
            <person name="Barret M."/>
        </authorList>
    </citation>
    <scope>NUCLEOTIDE SEQUENCE</scope>
    <source>
        <strain evidence="2">CFBP13533</strain>
    </source>
</reference>
<organism evidence="2 3">
    <name type="scientific">Pseudomonas fluorescens</name>
    <dbReference type="NCBI Taxonomy" id="294"/>
    <lineage>
        <taxon>Bacteria</taxon>
        <taxon>Pseudomonadati</taxon>
        <taxon>Pseudomonadota</taxon>
        <taxon>Gammaproteobacteria</taxon>
        <taxon>Pseudomonadales</taxon>
        <taxon>Pseudomonadaceae</taxon>
        <taxon>Pseudomonas</taxon>
    </lineage>
</organism>
<evidence type="ECO:0000313" key="2">
    <source>
        <dbReference type="EMBL" id="MBD8269810.1"/>
    </source>
</evidence>
<dbReference type="Proteomes" id="UP000610293">
    <property type="component" value="Unassembled WGS sequence"/>
</dbReference>
<evidence type="ECO:0000313" key="3">
    <source>
        <dbReference type="Proteomes" id="UP000610293"/>
    </source>
</evidence>
<dbReference type="Pfam" id="PF03538">
    <property type="entry name" value="VRP1"/>
    <property type="match status" value="1"/>
</dbReference>
<dbReference type="EMBL" id="JACYNJ010000005">
    <property type="protein sequence ID" value="MBD8269810.1"/>
    <property type="molecule type" value="Genomic_DNA"/>
</dbReference>
<dbReference type="InterPro" id="IPR018003">
    <property type="entry name" value="Insecticidal_toxin/plasmid_vir"/>
</dbReference>
<evidence type="ECO:0000256" key="1">
    <source>
        <dbReference type="ARBA" id="ARBA00023026"/>
    </source>
</evidence>
<keyword evidence="1" id="KW-0843">Virulence</keyword>
<gene>
    <name evidence="2" type="ORF">IFU03_08545</name>
</gene>
<dbReference type="AlphaFoldDB" id="A0AAE2U394"/>
<name>A0AAE2U394_PSEFL</name>
<comment type="caution">
    <text evidence="2">The sequence shown here is derived from an EMBL/GenBank/DDBJ whole genome shotgun (WGS) entry which is preliminary data.</text>
</comment>
<sequence length="942" mass="104918">MNMQVDSSSLLAQLIDHSRPPATGRDDFKTALQRLDIHSVFDIVRLGEKAFAEQLATCNDDDAHTVYLRAQSAAAQLERLFREQQVSSDRPSRRDKRDVAAATGATYQALFKENREQFCASSSIAAVDSPVAYLRALYLFALQLEHNAKGANAVKLSDRRADLKELLIDPHSVAGQVPMLSIINRTLLRNIAGADADNAYVLLSKTWFPFSLPYHLHHQQCRLGLSGDKPMLGELNYRISRQLPLAAEANTYGQVVTHNNEVQCLLSGLSPEQQAMLKKDWPAAQDAQGFYLTCFNWTAAQGPENVTDFLHHTQLDAEQLQALLAQQTQAPRKSPYCKQDTGLTYGACYINGAMASTPAISLGNDAPATLINVSLERFDRLQRMIRLQRWLGLPFAQLDTLLVSAMRCEGASNRALLITHNTLRALGVFCYLNRRYTLQAEEFAAWLHQMPVHASGKRVSLFDQVFNRAGSALPPLYLDGKAFDATTAQQLCAGLGLQDTQDSLQLLIADRPATRTIETVSALYRQARIARLFGLSVMECRQLAQLLGKANVLTQLRTPTLRRKPKGATDFLDVLMHLEWASRWLKENGNSLPLFRHQLLLDKQVRDPAINLLLKEFAAYDQASLSTKLNLLELPQQPSDEDSRLPAVDWNALASQVLQRARSSTSVEVALDAQLSSVAISTNPTRTTFIIEQTKQKLLTLVSTVRDELWALYLRLKKIIQSVPHLPGNANGHQKYDHYGHFLRLYAPAAPPLQTLGYLILLLPHAVDVLQWPLSRQALDQFLINPHWLDSDYQASSLLELTPHTLYLMQQFNHCIDRFGLTEGQILDYFRQANTPPGSAAQNTSDETNERLARLCGWSASEIGVFSSQLKPPRITSMDRLDWLLRCRQASTATGLPATLLIAASQLKTDATFAQWKAVGEALTSAHASPVNPPSPADLFKD</sequence>
<protein>
    <submittedName>
        <fullName evidence="2">Insecticidal toxin complex protein TcaA2</fullName>
    </submittedName>
</protein>
<accession>A0AAE2U394</accession>
<proteinExistence type="predicted"/>